<dbReference type="InterPro" id="IPR001867">
    <property type="entry name" value="OmpR/PhoB-type_DNA-bd"/>
</dbReference>
<evidence type="ECO:0000259" key="3">
    <source>
        <dbReference type="PROSITE" id="PS51755"/>
    </source>
</evidence>
<dbReference type="SUPFAM" id="SSF48452">
    <property type="entry name" value="TPR-like"/>
    <property type="match status" value="1"/>
</dbReference>
<evidence type="ECO:0000256" key="2">
    <source>
        <dbReference type="PROSITE-ProRule" id="PRU01091"/>
    </source>
</evidence>
<dbReference type="Proteomes" id="UP000241167">
    <property type="component" value="Unassembled WGS sequence"/>
</dbReference>
<dbReference type="GO" id="GO:0000160">
    <property type="term" value="P:phosphorelay signal transduction system"/>
    <property type="evidence" value="ECO:0007669"/>
    <property type="project" value="InterPro"/>
</dbReference>
<dbReference type="InterPro" id="IPR016032">
    <property type="entry name" value="Sig_transdc_resp-reg_C-effctor"/>
</dbReference>
<sequence>MGGDRIELAHEADFRLGRLRVRPSTRELYHDDGRQEIVEPRIMQVLVALAAADGRIVARDTLTERCWEGRVVGEDAINRVISRLRRLADGIGQGSFRIETVTKVGYRLVGPNAGAENPAPDGAARRTSPVWRPSRRLLIGAGAAALVGTAGGALLLGLNRIGPSGEIEALMGQAALAMRQDTREGQNQAFGLYRRVVMRAPDFADGWGALALAYAAAAPFRASGEGRMLRQRAVEAARRAIDLEAQNSFALAALALARPRLGGWLEMDRALRAALASRPRDPVLASALSMTLAAVGRAREAATLQDQVGRQFRGPTPGYFYGRIMMYWAAGRLEEVDSLIAEAATLYPTHFALWFARFYILMYSGRPAEAIALAQNADGRPTGIDAEEFDAIVRVAGALQSPEPARIDAVIREQMGYARRGAGLAENAAQFAASLGRVDAAFEILRAYYFDEGFTVPEIRFSPEQGTYTPRQERQTNFLFVPSTANVRRDRRFEALVRRLGLEHYWAATGSTPDYRRHAGSVSTG</sequence>
<keyword evidence="5" id="KW-1185">Reference proteome</keyword>
<dbReference type="CDD" id="cd00383">
    <property type="entry name" value="trans_reg_C"/>
    <property type="match status" value="1"/>
</dbReference>
<name>A0A2P7QVB5_9SPHN</name>
<feature type="DNA-binding region" description="OmpR/PhoB-type" evidence="2">
    <location>
        <begin position="11"/>
        <end position="110"/>
    </location>
</feature>
<gene>
    <name evidence="4" type="ORF">C7I55_06485</name>
</gene>
<dbReference type="RefSeq" id="WP_106512073.1">
    <property type="nucleotide sequence ID" value="NZ_PXYI01000002.1"/>
</dbReference>
<dbReference type="Gene3D" id="1.25.40.10">
    <property type="entry name" value="Tetratricopeptide repeat domain"/>
    <property type="match status" value="1"/>
</dbReference>
<accession>A0A2P7QVB5</accession>
<dbReference type="AlphaFoldDB" id="A0A2P7QVB5"/>
<proteinExistence type="predicted"/>
<dbReference type="EMBL" id="PXYI01000002">
    <property type="protein sequence ID" value="PSJ41908.1"/>
    <property type="molecule type" value="Genomic_DNA"/>
</dbReference>
<evidence type="ECO:0000313" key="4">
    <source>
        <dbReference type="EMBL" id="PSJ41908.1"/>
    </source>
</evidence>
<dbReference type="PROSITE" id="PS51755">
    <property type="entry name" value="OMPR_PHOB"/>
    <property type="match status" value="1"/>
</dbReference>
<dbReference type="InterPro" id="IPR011990">
    <property type="entry name" value="TPR-like_helical_dom_sf"/>
</dbReference>
<feature type="domain" description="OmpR/PhoB-type" evidence="3">
    <location>
        <begin position="11"/>
        <end position="110"/>
    </location>
</feature>
<keyword evidence="1 2" id="KW-0238">DNA-binding</keyword>
<dbReference type="GO" id="GO:0006355">
    <property type="term" value="P:regulation of DNA-templated transcription"/>
    <property type="evidence" value="ECO:0007669"/>
    <property type="project" value="InterPro"/>
</dbReference>
<dbReference type="InterPro" id="IPR036388">
    <property type="entry name" value="WH-like_DNA-bd_sf"/>
</dbReference>
<reference evidence="4 5" key="1">
    <citation type="submission" date="2018-03" db="EMBL/GenBank/DDBJ databases">
        <title>The draft genome of Sphingosinicella sp. GL-C-18.</title>
        <authorList>
            <person name="Liu L."/>
            <person name="Li L."/>
            <person name="Liang L."/>
            <person name="Zhang X."/>
            <person name="Wang T."/>
        </authorList>
    </citation>
    <scope>NUCLEOTIDE SEQUENCE [LARGE SCALE GENOMIC DNA]</scope>
    <source>
        <strain evidence="4 5">GL-C-18</strain>
    </source>
</reference>
<organism evidence="4 5">
    <name type="scientific">Allosphingosinicella deserti</name>
    <dbReference type="NCBI Taxonomy" id="2116704"/>
    <lineage>
        <taxon>Bacteria</taxon>
        <taxon>Pseudomonadati</taxon>
        <taxon>Pseudomonadota</taxon>
        <taxon>Alphaproteobacteria</taxon>
        <taxon>Sphingomonadales</taxon>
        <taxon>Sphingomonadaceae</taxon>
        <taxon>Allosphingosinicella</taxon>
    </lineage>
</organism>
<dbReference type="Gene3D" id="1.10.10.10">
    <property type="entry name" value="Winged helix-like DNA-binding domain superfamily/Winged helix DNA-binding domain"/>
    <property type="match status" value="1"/>
</dbReference>
<dbReference type="GO" id="GO:0003677">
    <property type="term" value="F:DNA binding"/>
    <property type="evidence" value="ECO:0007669"/>
    <property type="project" value="UniProtKB-UniRule"/>
</dbReference>
<evidence type="ECO:0000256" key="1">
    <source>
        <dbReference type="ARBA" id="ARBA00023125"/>
    </source>
</evidence>
<dbReference type="Pfam" id="PF00486">
    <property type="entry name" value="Trans_reg_C"/>
    <property type="match status" value="1"/>
</dbReference>
<dbReference type="OrthoDB" id="7503051at2"/>
<dbReference type="SMART" id="SM00862">
    <property type="entry name" value="Trans_reg_C"/>
    <property type="match status" value="1"/>
</dbReference>
<comment type="caution">
    <text evidence="4">The sequence shown here is derived from an EMBL/GenBank/DDBJ whole genome shotgun (WGS) entry which is preliminary data.</text>
</comment>
<dbReference type="SUPFAM" id="SSF46894">
    <property type="entry name" value="C-terminal effector domain of the bipartite response regulators"/>
    <property type="match status" value="1"/>
</dbReference>
<evidence type="ECO:0000313" key="5">
    <source>
        <dbReference type="Proteomes" id="UP000241167"/>
    </source>
</evidence>
<protein>
    <recommendedName>
        <fullName evidence="3">OmpR/PhoB-type domain-containing protein</fullName>
    </recommendedName>
</protein>